<accession>A0A0E9XCP9</accession>
<feature type="region of interest" description="Disordered" evidence="1">
    <location>
        <begin position="1"/>
        <end position="35"/>
    </location>
</feature>
<evidence type="ECO:0000256" key="1">
    <source>
        <dbReference type="SAM" id="MobiDB-lite"/>
    </source>
</evidence>
<reference evidence="2" key="2">
    <citation type="journal article" date="2015" name="Fish Shellfish Immunol.">
        <title>Early steps in the European eel (Anguilla anguilla)-Vibrio vulnificus interaction in the gills: Role of the RtxA13 toxin.</title>
        <authorList>
            <person name="Callol A."/>
            <person name="Pajuelo D."/>
            <person name="Ebbesson L."/>
            <person name="Teles M."/>
            <person name="MacKenzie S."/>
            <person name="Amaro C."/>
        </authorList>
    </citation>
    <scope>NUCLEOTIDE SEQUENCE</scope>
</reference>
<dbReference type="EMBL" id="GBXM01008168">
    <property type="protein sequence ID" value="JAI00410.1"/>
    <property type="molecule type" value="Transcribed_RNA"/>
</dbReference>
<name>A0A0E9XCP9_ANGAN</name>
<sequence length="35" mass="4006">MQRPVLKTCPNIKSTSPPETYSPFMSEESDLYTIN</sequence>
<evidence type="ECO:0000313" key="2">
    <source>
        <dbReference type="EMBL" id="JAI00410.1"/>
    </source>
</evidence>
<protein>
    <submittedName>
        <fullName evidence="2">Uncharacterized protein</fullName>
    </submittedName>
</protein>
<dbReference type="AlphaFoldDB" id="A0A0E9XCP9"/>
<reference evidence="2" key="1">
    <citation type="submission" date="2014-11" db="EMBL/GenBank/DDBJ databases">
        <authorList>
            <person name="Amaro Gonzalez C."/>
        </authorList>
    </citation>
    <scope>NUCLEOTIDE SEQUENCE</scope>
</reference>
<proteinExistence type="predicted"/>
<organism evidence="2">
    <name type="scientific">Anguilla anguilla</name>
    <name type="common">European freshwater eel</name>
    <name type="synonym">Muraena anguilla</name>
    <dbReference type="NCBI Taxonomy" id="7936"/>
    <lineage>
        <taxon>Eukaryota</taxon>
        <taxon>Metazoa</taxon>
        <taxon>Chordata</taxon>
        <taxon>Craniata</taxon>
        <taxon>Vertebrata</taxon>
        <taxon>Euteleostomi</taxon>
        <taxon>Actinopterygii</taxon>
        <taxon>Neopterygii</taxon>
        <taxon>Teleostei</taxon>
        <taxon>Anguilliformes</taxon>
        <taxon>Anguillidae</taxon>
        <taxon>Anguilla</taxon>
    </lineage>
</organism>